<dbReference type="PANTHER" id="PTHR43135:SF3">
    <property type="entry name" value="ALPHA-D-RIBOSE 1-METHYLPHOSPHONATE 5-TRIPHOSPHATE DIPHOSPHATASE"/>
    <property type="match status" value="1"/>
</dbReference>
<organism evidence="2 3">
    <name type="scientific">Salegentibacter salinarum</name>
    <dbReference type="NCBI Taxonomy" id="447422"/>
    <lineage>
        <taxon>Bacteria</taxon>
        <taxon>Pseudomonadati</taxon>
        <taxon>Bacteroidota</taxon>
        <taxon>Flavobacteriia</taxon>
        <taxon>Flavobacteriales</taxon>
        <taxon>Flavobacteriaceae</taxon>
        <taxon>Salegentibacter</taxon>
    </lineage>
</organism>
<dbReference type="Gene3D" id="3.20.20.140">
    <property type="entry name" value="Metal-dependent hydrolases"/>
    <property type="match status" value="1"/>
</dbReference>
<dbReference type="RefSeq" id="WP_079713270.1">
    <property type="nucleotide sequence ID" value="NZ_FUZC01000008.1"/>
</dbReference>
<dbReference type="Gene3D" id="2.30.40.10">
    <property type="entry name" value="Urease, subunit C, domain 1"/>
    <property type="match status" value="1"/>
</dbReference>
<dbReference type="SUPFAM" id="SSF51556">
    <property type="entry name" value="Metallo-dependent hydrolases"/>
    <property type="match status" value="1"/>
</dbReference>
<keyword evidence="2" id="KW-0378">Hydrolase</keyword>
<keyword evidence="3" id="KW-1185">Reference proteome</keyword>
<dbReference type="InterPro" id="IPR006680">
    <property type="entry name" value="Amidohydro-rel"/>
</dbReference>
<dbReference type="InterPro" id="IPR032466">
    <property type="entry name" value="Metal_Hydrolase"/>
</dbReference>
<accession>A0A2N0TMC2</accession>
<dbReference type="AlphaFoldDB" id="A0A2N0TMC2"/>
<dbReference type="GO" id="GO:0016810">
    <property type="term" value="F:hydrolase activity, acting on carbon-nitrogen (but not peptide) bonds"/>
    <property type="evidence" value="ECO:0007669"/>
    <property type="project" value="InterPro"/>
</dbReference>
<dbReference type="PROSITE" id="PS51257">
    <property type="entry name" value="PROKAR_LIPOPROTEIN"/>
    <property type="match status" value="1"/>
</dbReference>
<dbReference type="InterPro" id="IPR051781">
    <property type="entry name" value="Metallo-dep_Hydrolase"/>
</dbReference>
<evidence type="ECO:0000313" key="2">
    <source>
        <dbReference type="EMBL" id="PKD15894.1"/>
    </source>
</evidence>
<dbReference type="OrthoDB" id="9815657at2"/>
<feature type="domain" description="Amidohydrolase-related" evidence="1">
    <location>
        <begin position="79"/>
        <end position="450"/>
    </location>
</feature>
<sequence length="470" mass="52034">MNKFFCFLLVMISLSSCQSKDIKNYDLVIYNARIVDVESESIIENQAIFISEGEIVDVRKNIEKEQIVADWFFDAEGKFVMPGLWDNHVHFRGGDTLIQENKDLLPLFLAYGITTVRDAGGDITPSVLKWKDQIAKEELDGPTIFSSGPKLDGDQPAWPGSIKVSDSSDIVTALDSLEKLDVDYVKMYDGNLSAENYYGIIEAAEKRGLKTTGHMPMSADFMKAVSLGLDGAEHMYYPLKAGSPVADSLTKLNLGYGMIEPLIDTYDAGLGDKVFAKMSKENVFVTPTLYIGKTLAEILEVDHQQDSLLNYIGPGIQKTYQGRIEGAKRAKASGSEMREKMEEISNRMIEPMQNSGVKILAGSDCGAFNSYVYPGESLHGELNALAEAGLSNAQVLKSSMINGPKFLDLEDKYGSVEEGKIADLLLLEKNPFENLQHLNTITTVVKSGKVFNREDLRDMLQEIKRTKALD</sequence>
<dbReference type="Proteomes" id="UP000232673">
    <property type="component" value="Unassembled WGS sequence"/>
</dbReference>
<protein>
    <submittedName>
        <fullName evidence="2">Amidohydrolase</fullName>
    </submittedName>
</protein>
<dbReference type="EMBL" id="LKTS01000048">
    <property type="protein sequence ID" value="PKD15894.1"/>
    <property type="molecule type" value="Genomic_DNA"/>
</dbReference>
<proteinExistence type="predicted"/>
<evidence type="ECO:0000259" key="1">
    <source>
        <dbReference type="Pfam" id="PF01979"/>
    </source>
</evidence>
<name>A0A2N0TMC2_9FLAO</name>
<dbReference type="STRING" id="447422.SAMN05660903_02210"/>
<reference evidence="2 3" key="1">
    <citation type="submission" date="2015-10" db="EMBL/GenBank/DDBJ databases">
        <title>Draft genome sequence of Salegentibacter salinarum KCTC 12975.</title>
        <authorList>
            <person name="Lin W."/>
            <person name="Zheng Q."/>
        </authorList>
    </citation>
    <scope>NUCLEOTIDE SEQUENCE [LARGE SCALE GENOMIC DNA]</scope>
    <source>
        <strain evidence="2 3">KCTC 12975</strain>
    </source>
</reference>
<dbReference type="InterPro" id="IPR011059">
    <property type="entry name" value="Metal-dep_hydrolase_composite"/>
</dbReference>
<gene>
    <name evidence="2" type="ORF">APR41_11485</name>
</gene>
<dbReference type="PANTHER" id="PTHR43135">
    <property type="entry name" value="ALPHA-D-RIBOSE 1-METHYLPHOSPHONATE 5-TRIPHOSPHATE DIPHOSPHATASE"/>
    <property type="match status" value="1"/>
</dbReference>
<comment type="caution">
    <text evidence="2">The sequence shown here is derived from an EMBL/GenBank/DDBJ whole genome shotgun (WGS) entry which is preliminary data.</text>
</comment>
<dbReference type="SUPFAM" id="SSF51338">
    <property type="entry name" value="Composite domain of metallo-dependent hydrolases"/>
    <property type="match status" value="1"/>
</dbReference>
<dbReference type="Pfam" id="PF01979">
    <property type="entry name" value="Amidohydro_1"/>
    <property type="match status" value="1"/>
</dbReference>
<evidence type="ECO:0000313" key="3">
    <source>
        <dbReference type="Proteomes" id="UP000232673"/>
    </source>
</evidence>